<dbReference type="SUPFAM" id="SSF47616">
    <property type="entry name" value="GST C-terminal domain-like"/>
    <property type="match status" value="1"/>
</dbReference>
<dbReference type="PANTHER" id="PTHR44051">
    <property type="entry name" value="GLUTATHIONE S-TRANSFERASE-RELATED"/>
    <property type="match status" value="1"/>
</dbReference>
<dbReference type="InterPro" id="IPR036291">
    <property type="entry name" value="NAD(P)-bd_dom_sf"/>
</dbReference>
<dbReference type="InterPro" id="IPR036282">
    <property type="entry name" value="Glutathione-S-Trfase_C_sf"/>
</dbReference>
<comment type="similarity">
    <text evidence="1">Belongs to the GST superfamily.</text>
</comment>
<dbReference type="Gene3D" id="1.20.1050.130">
    <property type="match status" value="1"/>
</dbReference>
<dbReference type="OrthoDB" id="10254221at2759"/>
<comment type="caution">
    <text evidence="4">The sequence shown here is derived from an EMBL/GenBank/DDBJ whole genome shotgun (WGS) entry which is preliminary data.</text>
</comment>
<organism evidence="4 5">
    <name type="scientific">Scytalidium lignicola</name>
    <name type="common">Hyphomycete</name>
    <dbReference type="NCBI Taxonomy" id="5539"/>
    <lineage>
        <taxon>Eukaryota</taxon>
        <taxon>Fungi</taxon>
        <taxon>Dikarya</taxon>
        <taxon>Ascomycota</taxon>
        <taxon>Pezizomycotina</taxon>
        <taxon>Leotiomycetes</taxon>
        <taxon>Leotiomycetes incertae sedis</taxon>
        <taxon>Scytalidium</taxon>
    </lineage>
</organism>
<protein>
    <recommendedName>
        <fullName evidence="6">Glutathione S-transferase</fullName>
    </recommendedName>
</protein>
<reference evidence="4 5" key="1">
    <citation type="submission" date="2018-05" db="EMBL/GenBank/DDBJ databases">
        <title>Draft genome sequence of Scytalidium lignicola DSM 105466, a ubiquitous saprotrophic fungus.</title>
        <authorList>
            <person name="Buettner E."/>
            <person name="Gebauer A.M."/>
            <person name="Hofrichter M."/>
            <person name="Liers C."/>
            <person name="Kellner H."/>
        </authorList>
    </citation>
    <scope>NUCLEOTIDE SEQUENCE [LARGE SCALE GENOMIC DNA]</scope>
    <source>
        <strain evidence="4 5">DSM 105466</strain>
    </source>
</reference>
<dbReference type="EMBL" id="NCSJ02000183">
    <property type="protein sequence ID" value="RFU27953.1"/>
    <property type="molecule type" value="Genomic_DNA"/>
</dbReference>
<dbReference type="Pfam" id="PF13417">
    <property type="entry name" value="GST_N_3"/>
    <property type="match status" value="1"/>
</dbReference>
<dbReference type="InterPro" id="IPR004045">
    <property type="entry name" value="Glutathione_S-Trfase_N"/>
</dbReference>
<dbReference type="SUPFAM" id="SSF51735">
    <property type="entry name" value="NAD(P)-binding Rossmann-fold domains"/>
    <property type="match status" value="1"/>
</dbReference>
<dbReference type="CDD" id="cd03048">
    <property type="entry name" value="GST_N_Ure2p_like"/>
    <property type="match status" value="1"/>
</dbReference>
<sequence>MPRTYAVLGATGNCGTALIQLLLKDPNAHIRAFVRNEAKLIRLIPSVVENKNVEIVKGSIHDIEVITAAIREAQVVFLCVSTNDNVPGCRIGQDTATSVIRALEGLKNGEETKQNFRAPRLVLLSSNTLDDQLSQHTPWLVRQILLRSASHVYKDLELTEKLLRAQQDWLQTVFIKPGGLSVDVQRGHALSLVEEKSPLSYLDLAAGMIEAADDPEGKWDMQNVGVCHTAGPAQWPRGALLCISVGFMRHYLPFLHPYLPSTGPHGSTLQVENTMTTEIKPIKLWGRGGPNPPKVAIVLAELKLPHETIPQPLSKVKEPSYLAINPNGRVPSIHDPNTDLTLWESGAIIEYLIEKYDPAHEISFPAGSNEAQHARQWLYYQASGQGPYFGQASWFKKFHPERVPSAVERYVNEINRVTGVLEGFLAKQKEQGLGGADGPWLVGGKYSVADLVFAPWYTVLGYVITPGDGFDVEKFPVVKDWVARISARAAVKQVFANIQPVP</sequence>
<dbReference type="Gene3D" id="3.40.50.720">
    <property type="entry name" value="NAD(P)-binding Rossmann-like Domain"/>
    <property type="match status" value="1"/>
</dbReference>
<dbReference type="PROSITE" id="PS50404">
    <property type="entry name" value="GST_NTER"/>
    <property type="match status" value="1"/>
</dbReference>
<evidence type="ECO:0000259" key="2">
    <source>
        <dbReference type="PROSITE" id="PS50404"/>
    </source>
</evidence>
<evidence type="ECO:0000259" key="3">
    <source>
        <dbReference type="PROSITE" id="PS50405"/>
    </source>
</evidence>
<feature type="non-terminal residue" evidence="4">
    <location>
        <position position="1"/>
    </location>
</feature>
<dbReference type="STRING" id="5539.A0A3E2H4J6"/>
<feature type="non-terminal residue" evidence="4">
    <location>
        <position position="502"/>
    </location>
</feature>
<dbReference type="InterPro" id="IPR010987">
    <property type="entry name" value="Glutathione-S-Trfase_C-like"/>
</dbReference>
<dbReference type="AlphaFoldDB" id="A0A3E2H4J6"/>
<gene>
    <name evidence="4" type="ORF">B7463_g8383</name>
</gene>
<feature type="domain" description="GST C-terminal" evidence="3">
    <location>
        <begin position="367"/>
        <end position="502"/>
    </location>
</feature>
<dbReference type="PANTHER" id="PTHR44051:SF23">
    <property type="entry name" value="GLUTATHIONE S-TRANSFERASE-LIKE PROTEIN TPCF"/>
    <property type="match status" value="1"/>
</dbReference>
<dbReference type="SUPFAM" id="SSF52833">
    <property type="entry name" value="Thioredoxin-like"/>
    <property type="match status" value="1"/>
</dbReference>
<dbReference type="InterPro" id="IPR016040">
    <property type="entry name" value="NAD(P)-bd_dom"/>
</dbReference>
<dbReference type="PROSITE" id="PS50405">
    <property type="entry name" value="GST_CTER"/>
    <property type="match status" value="1"/>
</dbReference>
<dbReference type="SFLD" id="SFLDG00358">
    <property type="entry name" value="Main_(cytGST)"/>
    <property type="match status" value="1"/>
</dbReference>
<proteinExistence type="inferred from homology"/>
<evidence type="ECO:0000313" key="5">
    <source>
        <dbReference type="Proteomes" id="UP000258309"/>
    </source>
</evidence>
<evidence type="ECO:0008006" key="6">
    <source>
        <dbReference type="Google" id="ProtNLM"/>
    </source>
</evidence>
<keyword evidence="5" id="KW-1185">Reference proteome</keyword>
<evidence type="ECO:0000256" key="1">
    <source>
        <dbReference type="ARBA" id="ARBA00007409"/>
    </source>
</evidence>
<accession>A0A3E2H4J6</accession>
<dbReference type="InterPro" id="IPR036249">
    <property type="entry name" value="Thioredoxin-like_sf"/>
</dbReference>
<dbReference type="SFLD" id="SFLDS00019">
    <property type="entry name" value="Glutathione_Transferase_(cytos"/>
    <property type="match status" value="1"/>
</dbReference>
<dbReference type="InterPro" id="IPR004046">
    <property type="entry name" value="GST_C"/>
</dbReference>
<dbReference type="Pfam" id="PF00043">
    <property type="entry name" value="GST_C"/>
    <property type="match status" value="1"/>
</dbReference>
<feature type="domain" description="GST N-terminal" evidence="2">
    <location>
        <begin position="279"/>
        <end position="360"/>
    </location>
</feature>
<dbReference type="Pfam" id="PF13460">
    <property type="entry name" value="NAD_binding_10"/>
    <property type="match status" value="1"/>
</dbReference>
<dbReference type="Proteomes" id="UP000258309">
    <property type="component" value="Unassembled WGS sequence"/>
</dbReference>
<name>A0A3E2H4J6_SCYLI</name>
<evidence type="ECO:0000313" key="4">
    <source>
        <dbReference type="EMBL" id="RFU27953.1"/>
    </source>
</evidence>
<dbReference type="InterPro" id="IPR040079">
    <property type="entry name" value="Glutathione_S-Trfase"/>
</dbReference>